<dbReference type="PRINTS" id="PR00313">
    <property type="entry name" value="CABNDNGRPT"/>
</dbReference>
<reference evidence="3 4" key="1">
    <citation type="submission" date="2016-10" db="EMBL/GenBank/DDBJ databases">
        <authorList>
            <person name="de Groot N.N."/>
        </authorList>
    </citation>
    <scope>NUCLEOTIDE SEQUENCE [LARGE SCALE GENOMIC DNA]</scope>
    <source>
        <strain evidence="3 4">DSM 19547</strain>
    </source>
</reference>
<dbReference type="Gene3D" id="2.150.10.10">
    <property type="entry name" value="Serralysin-like metalloprotease, C-terminal"/>
    <property type="match status" value="2"/>
</dbReference>
<dbReference type="InterPro" id="IPR028992">
    <property type="entry name" value="Hedgehog/Intein_dom"/>
</dbReference>
<dbReference type="EMBL" id="FOXA01000004">
    <property type="protein sequence ID" value="SFP28147.1"/>
    <property type="molecule type" value="Genomic_DNA"/>
</dbReference>
<dbReference type="OrthoDB" id="6305173at2"/>
<dbReference type="PROSITE" id="PS50817">
    <property type="entry name" value="INTEIN_N_TER"/>
    <property type="match status" value="1"/>
</dbReference>
<protein>
    <submittedName>
        <fullName evidence="3">Ca2+-binding protein, RTX toxin-related</fullName>
    </submittedName>
</protein>
<accession>A0A1I5P2E0</accession>
<feature type="domain" description="Hedgehog/Intein (Hint)" evidence="2">
    <location>
        <begin position="542"/>
        <end position="688"/>
    </location>
</feature>
<dbReference type="GO" id="GO:0005509">
    <property type="term" value="F:calcium ion binding"/>
    <property type="evidence" value="ECO:0007669"/>
    <property type="project" value="InterPro"/>
</dbReference>
<keyword evidence="4" id="KW-1185">Reference proteome</keyword>
<sequence>MSNYLLDWSKAGLEGTFGVDGPNGTLDVRVGTGWHDSGDLRIEEKYGEKLIVSDPDDGKSTTCISFDEPVEGVSFKLYDVDEGQTWDDKVTVIARDADGNVLDVTFSDLNGQKVYGNTLKGEGDLQGGEHPVSVTVSGEVATLEIVHEDKGDCGDGSGKVGIGDISFDYGPALDGYVEGTNGDDVIDIDYTGDPEGDRIDHGDAILPGETGDDDIVLAGGGDDEIRSGDGNDEIYGGGGDDTLHGGTGDDVIYGDRTGPGAGERVTLDFEGFHSGEIVGNQYASMGVTISSGDGHHPAMIFDSEHPTGGDRDLGTGDLGNVLIVSEDGDSSDPDDNAHGGELRFDFDSPSSVHELTLLDIEESGGEIRLYDGDGELIREVAIPRDCDGGRQTLSIDTHGVSRMVVELAGSGAIDNVSFTPSGDEGGDNDDHLYGDEGHDTIYGGGGDDLIVGGADGDTLYGGDDSDHFIVDDHGHGIGDYVDGGSGGNDDDRLDLTGSGTFRIVDRTTDSDGNGYDGTVEWLDDDGDVTGRLEFDNIEEIIVCFTPGTAIATPMGERAVEELAPGDRVLTRDNGIQEIAWTGNKRLDRLDLSAAPHLQPVLIRKGALGQGLPERDMMVSPNHRVLVSSDRAALFFEEREVLVAAKHLVGQAGIERTLPERVSYIHFMFERHEVVLSDGAWTESFQPGDYTMQGLETSQRREILDLFPELESVKGMADYAAARRTLKRHEARLLAC</sequence>
<feature type="compositionally biased region" description="Gly residues" evidence="1">
    <location>
        <begin position="236"/>
        <end position="248"/>
    </location>
</feature>
<dbReference type="AlphaFoldDB" id="A0A1I5P2E0"/>
<dbReference type="InterPro" id="IPR001343">
    <property type="entry name" value="Hemolysn_Ca-bd"/>
</dbReference>
<dbReference type="InterPro" id="IPR011049">
    <property type="entry name" value="Serralysin-like_metalloprot_C"/>
</dbReference>
<dbReference type="InterPro" id="IPR018511">
    <property type="entry name" value="Hemolysin-typ_Ca-bd_CS"/>
</dbReference>
<evidence type="ECO:0000313" key="3">
    <source>
        <dbReference type="EMBL" id="SFP28147.1"/>
    </source>
</evidence>
<name>A0A1I5P2E0_9RHOB</name>
<feature type="compositionally biased region" description="Basic and acidic residues" evidence="1">
    <location>
        <begin position="302"/>
        <end position="314"/>
    </location>
</feature>
<evidence type="ECO:0000313" key="4">
    <source>
        <dbReference type="Proteomes" id="UP000199356"/>
    </source>
</evidence>
<dbReference type="InterPro" id="IPR036844">
    <property type="entry name" value="Hint_dom_sf"/>
</dbReference>
<feature type="compositionally biased region" description="Basic and acidic residues" evidence="1">
    <location>
        <begin position="335"/>
        <end position="345"/>
    </location>
</feature>
<dbReference type="Gene3D" id="2.170.16.10">
    <property type="entry name" value="Hedgehog/Intein (Hint) domain"/>
    <property type="match status" value="1"/>
</dbReference>
<organism evidence="3 4">
    <name type="scientific">Tranquillimonas alkanivorans</name>
    <dbReference type="NCBI Taxonomy" id="441119"/>
    <lineage>
        <taxon>Bacteria</taxon>
        <taxon>Pseudomonadati</taxon>
        <taxon>Pseudomonadota</taxon>
        <taxon>Alphaproteobacteria</taxon>
        <taxon>Rhodobacterales</taxon>
        <taxon>Roseobacteraceae</taxon>
        <taxon>Tranquillimonas</taxon>
    </lineage>
</organism>
<dbReference type="InterPro" id="IPR006141">
    <property type="entry name" value="Intein_N"/>
</dbReference>
<dbReference type="RefSeq" id="WP_143096117.1">
    <property type="nucleotide sequence ID" value="NZ_FOXA01000004.1"/>
</dbReference>
<dbReference type="STRING" id="441119.SAMN04488047_104200"/>
<dbReference type="Pfam" id="PF00353">
    <property type="entry name" value="HemolysinCabind"/>
    <property type="match status" value="2"/>
</dbReference>
<dbReference type="Pfam" id="PF13403">
    <property type="entry name" value="Hint_2"/>
    <property type="match status" value="1"/>
</dbReference>
<dbReference type="Proteomes" id="UP000199356">
    <property type="component" value="Unassembled WGS sequence"/>
</dbReference>
<dbReference type="PROSITE" id="PS00330">
    <property type="entry name" value="HEMOLYSIN_CALCIUM"/>
    <property type="match status" value="4"/>
</dbReference>
<feature type="region of interest" description="Disordered" evidence="1">
    <location>
        <begin position="297"/>
        <end position="345"/>
    </location>
</feature>
<feature type="region of interest" description="Disordered" evidence="1">
    <location>
        <begin position="236"/>
        <end position="259"/>
    </location>
</feature>
<gene>
    <name evidence="3" type="ORF">SAMN04488047_104200</name>
</gene>
<evidence type="ECO:0000259" key="2">
    <source>
        <dbReference type="Pfam" id="PF13403"/>
    </source>
</evidence>
<dbReference type="SUPFAM" id="SSF51294">
    <property type="entry name" value="Hedgehog/intein (Hint) domain"/>
    <property type="match status" value="1"/>
</dbReference>
<evidence type="ECO:0000256" key="1">
    <source>
        <dbReference type="SAM" id="MobiDB-lite"/>
    </source>
</evidence>
<dbReference type="SUPFAM" id="SSF51120">
    <property type="entry name" value="beta-Roll"/>
    <property type="match status" value="2"/>
</dbReference>
<dbReference type="GO" id="GO:0016539">
    <property type="term" value="P:intein-mediated protein splicing"/>
    <property type="evidence" value="ECO:0007669"/>
    <property type="project" value="InterPro"/>
</dbReference>
<proteinExistence type="predicted"/>